<reference evidence="2" key="1">
    <citation type="submission" date="2023-05" db="EMBL/GenBank/DDBJ databases">
        <authorList>
            <person name="Stuckert A."/>
        </authorList>
    </citation>
    <scope>NUCLEOTIDE SEQUENCE</scope>
</reference>
<keyword evidence="3" id="KW-1185">Reference proteome</keyword>
<comment type="caution">
    <text evidence="2">The sequence shown here is derived from an EMBL/GenBank/DDBJ whole genome shotgun (WGS) entry which is preliminary data.</text>
</comment>
<feature type="non-terminal residue" evidence="2">
    <location>
        <position position="1"/>
    </location>
</feature>
<feature type="transmembrane region" description="Helical" evidence="1">
    <location>
        <begin position="70"/>
        <end position="88"/>
    </location>
</feature>
<keyword evidence="1" id="KW-0472">Membrane</keyword>
<evidence type="ECO:0000313" key="2">
    <source>
        <dbReference type="EMBL" id="CAI9581563.1"/>
    </source>
</evidence>
<name>A0ABN9EA99_9NEOB</name>
<feature type="non-terminal residue" evidence="2">
    <location>
        <position position="89"/>
    </location>
</feature>
<proteinExistence type="predicted"/>
<evidence type="ECO:0000256" key="1">
    <source>
        <dbReference type="SAM" id="Phobius"/>
    </source>
</evidence>
<protein>
    <submittedName>
        <fullName evidence="2">Uncharacterized protein</fullName>
    </submittedName>
</protein>
<accession>A0ABN9EA99</accession>
<organism evidence="2 3">
    <name type="scientific">Staurois parvus</name>
    <dbReference type="NCBI Taxonomy" id="386267"/>
    <lineage>
        <taxon>Eukaryota</taxon>
        <taxon>Metazoa</taxon>
        <taxon>Chordata</taxon>
        <taxon>Craniata</taxon>
        <taxon>Vertebrata</taxon>
        <taxon>Euteleostomi</taxon>
        <taxon>Amphibia</taxon>
        <taxon>Batrachia</taxon>
        <taxon>Anura</taxon>
        <taxon>Neobatrachia</taxon>
        <taxon>Ranoidea</taxon>
        <taxon>Ranidae</taxon>
        <taxon>Staurois</taxon>
    </lineage>
</organism>
<keyword evidence="1" id="KW-0812">Transmembrane</keyword>
<keyword evidence="1" id="KW-1133">Transmembrane helix</keyword>
<evidence type="ECO:0000313" key="3">
    <source>
        <dbReference type="Proteomes" id="UP001162483"/>
    </source>
</evidence>
<dbReference type="EMBL" id="CATNWA010015283">
    <property type="protein sequence ID" value="CAI9581563.1"/>
    <property type="molecule type" value="Genomic_DNA"/>
</dbReference>
<gene>
    <name evidence="2" type="ORF">SPARVUS_LOCUS9498428</name>
</gene>
<dbReference type="Proteomes" id="UP001162483">
    <property type="component" value="Unassembled WGS sequence"/>
</dbReference>
<sequence>FQVKNGTFLRTGELQYITLFGFTTFPPEDLPPILTRPLFVIRRCVTLTDNCAVMQCSTQMKFTSFFPTNAAFFQWYLIASAYFLCAIIK</sequence>